<reference evidence="2 3" key="1">
    <citation type="submission" date="2019-01" db="EMBL/GenBank/DDBJ databases">
        <title>Draft genome sequences of three monokaryotic isolates of the white-rot basidiomycete fungus Dichomitus squalens.</title>
        <authorList>
            <consortium name="DOE Joint Genome Institute"/>
            <person name="Lopez S.C."/>
            <person name="Andreopoulos B."/>
            <person name="Pangilinan J."/>
            <person name="Lipzen A."/>
            <person name="Riley R."/>
            <person name="Ahrendt S."/>
            <person name="Ng V."/>
            <person name="Barry K."/>
            <person name="Daum C."/>
            <person name="Grigoriev I.V."/>
            <person name="Hilden K.S."/>
            <person name="Makela M.R."/>
            <person name="de Vries R.P."/>
        </authorList>
    </citation>
    <scope>NUCLEOTIDE SEQUENCE [LARGE SCALE GENOMIC DNA]</scope>
    <source>
        <strain evidence="2 3">CBS 464.89</strain>
    </source>
</reference>
<feature type="region of interest" description="Disordered" evidence="1">
    <location>
        <begin position="106"/>
        <end position="186"/>
    </location>
</feature>
<feature type="compositionally biased region" description="Acidic residues" evidence="1">
    <location>
        <begin position="59"/>
        <end position="71"/>
    </location>
</feature>
<feature type="compositionally biased region" description="Basic residues" evidence="1">
    <location>
        <begin position="302"/>
        <end position="314"/>
    </location>
</feature>
<feature type="region of interest" description="Disordered" evidence="1">
    <location>
        <begin position="52"/>
        <end position="73"/>
    </location>
</feature>
<evidence type="ECO:0000256" key="1">
    <source>
        <dbReference type="SAM" id="MobiDB-lite"/>
    </source>
</evidence>
<sequence length="314" mass="34151">MDAVDLNWCLACGCRLEMEGCTPYCSQNCLNSDGPSTSAFPSQQTLPSLIDRDSYLHGDDDDDDDDDESPNFDDCLAYSQCPSPIRNTWIGRGDAGIRAWAQSVPRGAPCESQETPSGTLKPKLLLQSRRPVKPSLCMSRAQPAPPEPSRPILTPQQSLPSLSRDSTSVPSASLASLTTGSSSYSVVTPATNSEIGSLRNPAVPRPTAPQHNFLGGLKAQLRAWAASSTPQKEVTRSRTLTRNPAVHIADTSDAESGTGRAAPRVRRPRSPAPFFHMPEQYPREKRKETTKENTLPSDHPAYRTRGRRPSRIAS</sequence>
<keyword evidence="3" id="KW-1185">Reference proteome</keyword>
<dbReference type="AlphaFoldDB" id="A0A4V2K5P9"/>
<protein>
    <submittedName>
        <fullName evidence="2">Uncharacterized protein</fullName>
    </submittedName>
</protein>
<feature type="compositionally biased region" description="Basic and acidic residues" evidence="1">
    <location>
        <begin position="281"/>
        <end position="291"/>
    </location>
</feature>
<feature type="region of interest" description="Disordered" evidence="1">
    <location>
        <begin position="246"/>
        <end position="314"/>
    </location>
</feature>
<feature type="compositionally biased region" description="Low complexity" evidence="1">
    <location>
        <begin position="171"/>
        <end position="185"/>
    </location>
</feature>
<evidence type="ECO:0000313" key="3">
    <source>
        <dbReference type="Proteomes" id="UP000292082"/>
    </source>
</evidence>
<gene>
    <name evidence="2" type="ORF">BD310DRAFT_814189</name>
</gene>
<accession>A0A4V2K5P9</accession>
<evidence type="ECO:0000313" key="2">
    <source>
        <dbReference type="EMBL" id="TBU60911.1"/>
    </source>
</evidence>
<proteinExistence type="predicted"/>
<name>A0A4V2K5P9_9APHY</name>
<dbReference type="EMBL" id="ML145101">
    <property type="protein sequence ID" value="TBU60911.1"/>
    <property type="molecule type" value="Genomic_DNA"/>
</dbReference>
<dbReference type="Proteomes" id="UP000292082">
    <property type="component" value="Unassembled WGS sequence"/>
</dbReference>
<feature type="compositionally biased region" description="Polar residues" evidence="1">
    <location>
        <begin position="154"/>
        <end position="170"/>
    </location>
</feature>
<organism evidence="2 3">
    <name type="scientific">Dichomitus squalens</name>
    <dbReference type="NCBI Taxonomy" id="114155"/>
    <lineage>
        <taxon>Eukaryota</taxon>
        <taxon>Fungi</taxon>
        <taxon>Dikarya</taxon>
        <taxon>Basidiomycota</taxon>
        <taxon>Agaricomycotina</taxon>
        <taxon>Agaricomycetes</taxon>
        <taxon>Polyporales</taxon>
        <taxon>Polyporaceae</taxon>
        <taxon>Dichomitus</taxon>
    </lineage>
</organism>